<evidence type="ECO:0008006" key="4">
    <source>
        <dbReference type="Google" id="ProtNLM"/>
    </source>
</evidence>
<sequence>MTASRRRFSHSLLLLALTAGSAQAQPATHAQDAAGNRLEPLTEQAAPPGAAAADADSSAWYCTTDRAWCVRTVRDEAGAQLELAQQVAGERDVRLRYVPLPSEDEADSEQPWPFIVRLGPGIGAPQAPTDAGQAALQNVLVGALRQWRTSYSGGGASTSELMLVRLYHENDGIQIDTVATLPMAGNAMIRACFSEADVAARADACHDEYRFAAQLGLDPAGRGMPVLQFHTRATRFPAGVSRFGDSLEKGPLTAKDLSTETDRTCTYQRRLRWQEGQYRPDTPLPDCSEFTGL</sequence>
<feature type="signal peptide" evidence="1">
    <location>
        <begin position="1"/>
        <end position="24"/>
    </location>
</feature>
<name>A0ABY9YQ68_9GAMM</name>
<gene>
    <name evidence="2" type="ORF">PDM29_18850</name>
</gene>
<feature type="chain" id="PRO_5045741386" description="TonB C-terminal domain-containing protein" evidence="1">
    <location>
        <begin position="25"/>
        <end position="293"/>
    </location>
</feature>
<evidence type="ECO:0000256" key="1">
    <source>
        <dbReference type="SAM" id="SignalP"/>
    </source>
</evidence>
<dbReference type="Proteomes" id="UP001302072">
    <property type="component" value="Chromosome"/>
</dbReference>
<keyword evidence="1" id="KW-0732">Signal</keyword>
<keyword evidence="3" id="KW-1185">Reference proteome</keyword>
<evidence type="ECO:0000313" key="3">
    <source>
        <dbReference type="Proteomes" id="UP001302072"/>
    </source>
</evidence>
<evidence type="ECO:0000313" key="2">
    <source>
        <dbReference type="EMBL" id="WNH52364.1"/>
    </source>
</evidence>
<dbReference type="EMBL" id="CP115541">
    <property type="protein sequence ID" value="WNH52364.1"/>
    <property type="molecule type" value="Genomic_DNA"/>
</dbReference>
<reference evidence="2 3" key="1">
    <citation type="submission" date="2022-12" db="EMBL/GenBank/DDBJ databases">
        <title>Two new species, Stenotrophomonas aracearum and Stenotrophomonas oahuensis, isolated from Anthurium (Araceae family) in Hawaii.</title>
        <authorList>
            <person name="Chunag S.C."/>
            <person name="Dobhal S."/>
            <person name="Alvarez A."/>
            <person name="Arif M."/>
        </authorList>
    </citation>
    <scope>NUCLEOTIDE SEQUENCE [LARGE SCALE GENOMIC DNA]</scope>
    <source>
        <strain evidence="2 3">A5586</strain>
    </source>
</reference>
<accession>A0ABY9YQ68</accession>
<organism evidence="2 3">
    <name type="scientific">Stenotrophomonas oahuensis</name>
    <dbReference type="NCBI Taxonomy" id="3003271"/>
    <lineage>
        <taxon>Bacteria</taxon>
        <taxon>Pseudomonadati</taxon>
        <taxon>Pseudomonadota</taxon>
        <taxon>Gammaproteobacteria</taxon>
        <taxon>Lysobacterales</taxon>
        <taxon>Lysobacteraceae</taxon>
        <taxon>Stenotrophomonas</taxon>
    </lineage>
</organism>
<protein>
    <recommendedName>
        <fullName evidence="4">TonB C-terminal domain-containing protein</fullName>
    </recommendedName>
</protein>
<dbReference type="PROSITE" id="PS51318">
    <property type="entry name" value="TAT"/>
    <property type="match status" value="1"/>
</dbReference>
<dbReference type="RefSeq" id="WP_311191565.1">
    <property type="nucleotide sequence ID" value="NZ_CP115541.1"/>
</dbReference>
<proteinExistence type="predicted"/>
<dbReference type="InterPro" id="IPR006311">
    <property type="entry name" value="TAT_signal"/>
</dbReference>